<proteinExistence type="predicted"/>
<name>A0A8D8VN22_9HEMI</name>
<reference evidence="1" key="1">
    <citation type="submission" date="2021-05" db="EMBL/GenBank/DDBJ databases">
        <authorList>
            <person name="Alioto T."/>
            <person name="Alioto T."/>
            <person name="Gomez Garrido J."/>
        </authorList>
    </citation>
    <scope>NUCLEOTIDE SEQUENCE</scope>
</reference>
<accession>A0A8D8VN22</accession>
<organism evidence="1">
    <name type="scientific">Cacopsylla melanoneura</name>
    <dbReference type="NCBI Taxonomy" id="428564"/>
    <lineage>
        <taxon>Eukaryota</taxon>
        <taxon>Metazoa</taxon>
        <taxon>Ecdysozoa</taxon>
        <taxon>Arthropoda</taxon>
        <taxon>Hexapoda</taxon>
        <taxon>Insecta</taxon>
        <taxon>Pterygota</taxon>
        <taxon>Neoptera</taxon>
        <taxon>Paraneoptera</taxon>
        <taxon>Hemiptera</taxon>
        <taxon>Sternorrhyncha</taxon>
        <taxon>Psylloidea</taxon>
        <taxon>Psyllidae</taxon>
        <taxon>Psyllinae</taxon>
        <taxon>Cacopsylla</taxon>
    </lineage>
</organism>
<protein>
    <submittedName>
        <fullName evidence="1">Uncharacterized protein</fullName>
    </submittedName>
</protein>
<sequence length="104" mass="11778">MTLTWSGRTQKTLKLYTYLTNFTKKQNVSNVFLKGKNYPFGVLVPIIKFKVMQYLVELPIVSGELCMICIMSRSCKGLIGSCKTSAVFPKTTPFIIVEGLETWD</sequence>
<evidence type="ECO:0000313" key="1">
    <source>
        <dbReference type="EMBL" id="CAG6628293.1"/>
    </source>
</evidence>
<dbReference type="EMBL" id="HBUF01067804">
    <property type="protein sequence ID" value="CAG6628293.1"/>
    <property type="molecule type" value="Transcribed_RNA"/>
</dbReference>
<dbReference type="AlphaFoldDB" id="A0A8D8VN22"/>